<evidence type="ECO:0000313" key="5">
    <source>
        <dbReference type="Proteomes" id="UP000002415"/>
    </source>
</evidence>
<dbReference type="InterPro" id="IPR002252">
    <property type="entry name" value="Glyco_hydro_36"/>
</dbReference>
<dbReference type="InterPro" id="IPR017853">
    <property type="entry name" value="GH"/>
</dbReference>
<organism evidence="4 5">
    <name type="scientific">Fervidobacterium nodosum (strain ATCC 35602 / DSM 5306 / Rt17-B1)</name>
    <dbReference type="NCBI Taxonomy" id="381764"/>
    <lineage>
        <taxon>Bacteria</taxon>
        <taxon>Thermotogati</taxon>
        <taxon>Thermotogota</taxon>
        <taxon>Thermotogae</taxon>
        <taxon>Thermotogales</taxon>
        <taxon>Fervidobacteriaceae</taxon>
        <taxon>Fervidobacterium</taxon>
    </lineage>
</organism>
<evidence type="ECO:0000256" key="2">
    <source>
        <dbReference type="ARBA" id="ARBA00023295"/>
    </source>
</evidence>
<keyword evidence="5" id="KW-1185">Reference proteome</keyword>
<protein>
    <submittedName>
        <fullName evidence="4">Glycoside hydrolase clan GH-D</fullName>
    </submittedName>
</protein>
<reference evidence="4 5" key="2">
    <citation type="journal article" date="2009" name="Proc. Natl. Acad. Sci. U.S.A.">
        <title>On the chimeric nature, thermophilic origin, and phylogenetic placement of the Thermotogales.</title>
        <authorList>
            <person name="Zhaxybayeva O."/>
            <person name="Swithers K.S."/>
            <person name="Lapierre P."/>
            <person name="Fournier G.P."/>
            <person name="Bickhart D.M."/>
            <person name="DeBoy R.T."/>
            <person name="Nelson K.E."/>
            <person name="Nesbo C.L."/>
            <person name="Doolittle W.F."/>
            <person name="Gogarten J.P."/>
            <person name="Noll K.M."/>
        </authorList>
    </citation>
    <scope>NUCLEOTIDE SEQUENCE [LARGE SCALE GENOMIC DNA]</scope>
    <source>
        <strain evidence="5">ATCC 35602 / DSM 5306 / Rt17-B1</strain>
    </source>
</reference>
<dbReference type="InterPro" id="IPR055092">
    <property type="entry name" value="GalA_N"/>
</dbReference>
<dbReference type="CAZy" id="GH36">
    <property type="family name" value="Glycoside Hydrolase Family 36"/>
</dbReference>
<dbReference type="Gene3D" id="3.20.20.70">
    <property type="entry name" value="Aldolase class I"/>
    <property type="match status" value="1"/>
</dbReference>
<accession>A7HK49</accession>
<dbReference type="EMBL" id="CP000771">
    <property type="protein sequence ID" value="ABS60282.1"/>
    <property type="molecule type" value="Genomic_DNA"/>
</dbReference>
<reference evidence="4 5" key="1">
    <citation type="submission" date="2007-07" db="EMBL/GenBank/DDBJ databases">
        <title>Complete sequence of Fervidobacterium nodosum Rt17-B1.</title>
        <authorList>
            <consortium name="US DOE Joint Genome Institute"/>
            <person name="Copeland A."/>
            <person name="Lucas S."/>
            <person name="Lapidus A."/>
            <person name="Barry K."/>
            <person name="Glavina del Rio T."/>
            <person name="Dalin E."/>
            <person name="Tice H."/>
            <person name="Pitluck S."/>
            <person name="Saunders E."/>
            <person name="Brettin T."/>
            <person name="Bruce D."/>
            <person name="Detter J.C."/>
            <person name="Han C."/>
            <person name="Schmutz J."/>
            <person name="Larimer F."/>
            <person name="Land M."/>
            <person name="Hauser L."/>
            <person name="Kyrpides N."/>
            <person name="Mikhailova N."/>
            <person name="Nelson K."/>
            <person name="Gogarten J.P."/>
            <person name="Noll K."/>
            <person name="Richardson P."/>
        </authorList>
    </citation>
    <scope>NUCLEOTIDE SEQUENCE [LARGE SCALE GENOMIC DNA]</scope>
    <source>
        <strain evidence="5">ATCC 35602 / DSM 5306 / Rt17-B1</strain>
    </source>
</reference>
<dbReference type="SUPFAM" id="SSF74650">
    <property type="entry name" value="Galactose mutarotase-like"/>
    <property type="match status" value="1"/>
</dbReference>
<evidence type="ECO:0000313" key="4">
    <source>
        <dbReference type="EMBL" id="ABS60282.1"/>
    </source>
</evidence>
<dbReference type="InterPro" id="IPR013785">
    <property type="entry name" value="Aldolase_TIM"/>
</dbReference>
<dbReference type="STRING" id="381764.Fnod_0417"/>
<dbReference type="HOGENOM" id="CLU_036399_0_0_0"/>
<dbReference type="GO" id="GO:0016052">
    <property type="term" value="P:carbohydrate catabolic process"/>
    <property type="evidence" value="ECO:0007669"/>
    <property type="project" value="InterPro"/>
</dbReference>
<dbReference type="Pfam" id="PF22676">
    <property type="entry name" value="GalA_N"/>
    <property type="match status" value="1"/>
</dbReference>
<evidence type="ECO:0000256" key="1">
    <source>
        <dbReference type="ARBA" id="ARBA00022801"/>
    </source>
</evidence>
<sequence length="562" mass="65385">MNIYISSLKDLRKVTGYRKYENFECIVELEKIHLGYKVNVEVNGIVDEVEIFTFPKPERIFLNNWQSWGPARVVSEDFSIDFPKELIQKFGFSASIMPEKYFNSLVSDYFIASDNFVIGALQSKVGHPFFELAKDSISVKLRFFGKSFDGWTKVESFVVLYENPDIALPYYADLVAKENNANYKRYNPIGWSSWYQYFLDFDYNKMISDLEKSYGYGYEVFQIDDAWERDIGDWEVNERFPSLEEVASKIKEYGYTPGVWLAPFSVAETSDLFKNHPEWIVKDNNGNPIVAYENWNKKIYALDTTHPEAQKWLLNLFIDLKSKGFDYFKIDFLFAGAIQGKRYLNVTPVEAYRIGMETIRKATGDSFVLGCGAPLLPSIGYVDGMRISADTAPYWDLNGPDIGYPNAYFALRNVITRSFMNNVWWWNDPDCLMLRKEETQLSDNHRQLYTYVSLLLDNMIIQSDNLSLNIDKELWNVILEYKKYGRRKYRVEGLMEGVYKITSCGLNGCDKLTIEDLGNAKYKIEFDIPRVKLFKSVEKREDGRTFNYYTEDNTGKAKGDVK</sequence>
<dbReference type="SUPFAM" id="SSF51445">
    <property type="entry name" value="(Trans)glycosidases"/>
    <property type="match status" value="1"/>
</dbReference>
<dbReference type="GO" id="GO:0004557">
    <property type="term" value="F:alpha-galactosidase activity"/>
    <property type="evidence" value="ECO:0007669"/>
    <property type="project" value="InterPro"/>
</dbReference>
<proteinExistence type="predicted"/>
<dbReference type="Proteomes" id="UP000002415">
    <property type="component" value="Chromosome"/>
</dbReference>
<evidence type="ECO:0000259" key="3">
    <source>
        <dbReference type="Pfam" id="PF22676"/>
    </source>
</evidence>
<dbReference type="InterPro" id="IPR050985">
    <property type="entry name" value="Alpha-glycosidase_related"/>
</dbReference>
<keyword evidence="2" id="KW-0326">Glycosidase</keyword>
<feature type="domain" description="Alpha-galactosidase N-terminal" evidence="3">
    <location>
        <begin position="28"/>
        <end position="161"/>
    </location>
</feature>
<dbReference type="PANTHER" id="PTHR43053:SF3">
    <property type="entry name" value="ALPHA-GALACTOSIDASE C-RELATED"/>
    <property type="match status" value="1"/>
</dbReference>
<dbReference type="eggNOG" id="COG3345">
    <property type="taxonomic scope" value="Bacteria"/>
</dbReference>
<name>A7HK49_FERNB</name>
<dbReference type="CDD" id="cd14791">
    <property type="entry name" value="GH36"/>
    <property type="match status" value="1"/>
</dbReference>
<keyword evidence="1 4" id="KW-0378">Hydrolase</keyword>
<dbReference type="AlphaFoldDB" id="A7HK49"/>
<dbReference type="GO" id="GO:0030246">
    <property type="term" value="F:carbohydrate binding"/>
    <property type="evidence" value="ECO:0007669"/>
    <property type="project" value="InterPro"/>
</dbReference>
<dbReference type="KEGG" id="fno:Fnod_0417"/>
<dbReference type="Pfam" id="PF02065">
    <property type="entry name" value="Melibiase"/>
    <property type="match status" value="1"/>
</dbReference>
<dbReference type="InterPro" id="IPR011013">
    <property type="entry name" value="Gal_mutarotase_sf_dom"/>
</dbReference>
<gene>
    <name evidence="4" type="ordered locus">Fnod_0417</name>
</gene>
<dbReference type="RefSeq" id="WP_011993602.1">
    <property type="nucleotide sequence ID" value="NC_009718.1"/>
</dbReference>
<dbReference type="PANTHER" id="PTHR43053">
    <property type="entry name" value="GLYCOSIDASE FAMILY 31"/>
    <property type="match status" value="1"/>
</dbReference>